<sequence length="543" mass="63474">MELFPITYTGEAPDERSCARSVILSDNELLFFGGINSKCYFNTFEKFDLNTYKWIKMEIKGNQPKPRSGHSMTKVENKVYILGGMNTVGFCDNGWLDLENLTWNHFEESKIRDLDLLFHSVVVYNNQMWIFGGDQKSKFTNNLSIIDTNKNQFFIQNANVKGDIPTPRSRHSAVAWHDHMWVFGGQLYDRFHHETNDMYQLDMKDFFWKKVEQFGKVPSPRRSHFALLEGDYMYLFGGCYRREIDYCDFFRFSMISNTWEEFDLLPNHPTASNHFLVNENQNRFSLQIQQEKIVEERKANTENSPTLPHGRGGCCGKIYQRKLYLCLGGYFEADWVDISDSFYIEIETQLGFDFLNFFKRQEFVDLVLSSRNHNFTFGAHKTFVQARLGSEKMHEFLTICEYSQAYNITQNDVYSFLVALYSGSYSIDSQKMLSLLKMEKFNALEDDMQKLFEDENSKDFEIIVENQSIRVHQSIMAARSELYRGMLLVVNDDSKKSPDLSGRSAEAIRVVLRYIYTGNFGSFSDSLNSELSDCFEYYGLNFD</sequence>
<dbReference type="Pfam" id="PF00651">
    <property type="entry name" value="BTB"/>
    <property type="match status" value="1"/>
</dbReference>
<dbReference type="SUPFAM" id="SSF50965">
    <property type="entry name" value="Galactose oxidase, central domain"/>
    <property type="match status" value="1"/>
</dbReference>
<dbReference type="PANTHER" id="PTHR46093">
    <property type="entry name" value="ACYL-COA-BINDING DOMAIN-CONTAINING PROTEIN 5"/>
    <property type="match status" value="1"/>
</dbReference>
<dbReference type="InterPro" id="IPR011043">
    <property type="entry name" value="Gal_Oxase/kelch_b-propeller"/>
</dbReference>
<dbReference type="OrthoDB" id="432528at2759"/>
<evidence type="ECO:0000256" key="2">
    <source>
        <dbReference type="ARBA" id="ARBA00022737"/>
    </source>
</evidence>
<evidence type="ECO:0000313" key="4">
    <source>
        <dbReference type="EMBL" id="KAJ5066200.1"/>
    </source>
</evidence>
<dbReference type="InterPro" id="IPR011498">
    <property type="entry name" value="Kelch_2"/>
</dbReference>
<accession>A0A9Q0L7G5</accession>
<dbReference type="AlphaFoldDB" id="A0A9Q0L7G5"/>
<comment type="caution">
    <text evidence="4">The sequence shown here is derived from an EMBL/GenBank/DDBJ whole genome shotgun (WGS) entry which is preliminary data.</text>
</comment>
<evidence type="ECO:0000313" key="5">
    <source>
        <dbReference type="Proteomes" id="UP001149090"/>
    </source>
</evidence>
<dbReference type="PROSITE" id="PS50097">
    <property type="entry name" value="BTB"/>
    <property type="match status" value="1"/>
</dbReference>
<gene>
    <name evidence="4" type="ORF">M0811_03533</name>
</gene>
<dbReference type="Pfam" id="PF07646">
    <property type="entry name" value="Kelch_2"/>
    <property type="match status" value="1"/>
</dbReference>
<reference evidence="4" key="1">
    <citation type="submission" date="2022-10" db="EMBL/GenBank/DDBJ databases">
        <title>Novel sulphate-reducing endosymbionts in the free-living metamonad Anaeramoeba.</title>
        <authorList>
            <person name="Jerlstrom-Hultqvist J."/>
            <person name="Cepicka I."/>
            <person name="Gallot-Lavallee L."/>
            <person name="Salas-Leiva D."/>
            <person name="Curtis B.A."/>
            <person name="Zahonova K."/>
            <person name="Pipaliya S."/>
            <person name="Dacks J."/>
            <person name="Roger A.J."/>
        </authorList>
    </citation>
    <scope>NUCLEOTIDE SEQUENCE</scope>
    <source>
        <strain evidence="4">BMAN</strain>
    </source>
</reference>
<proteinExistence type="predicted"/>
<dbReference type="Proteomes" id="UP001149090">
    <property type="component" value="Unassembled WGS sequence"/>
</dbReference>
<keyword evidence="5" id="KW-1185">Reference proteome</keyword>
<dbReference type="PANTHER" id="PTHR46093:SF18">
    <property type="entry name" value="FIBRONECTIN TYPE-III DOMAIN-CONTAINING PROTEIN"/>
    <property type="match status" value="1"/>
</dbReference>
<organism evidence="4 5">
    <name type="scientific">Anaeramoeba ignava</name>
    <name type="common">Anaerobic marine amoeba</name>
    <dbReference type="NCBI Taxonomy" id="1746090"/>
    <lineage>
        <taxon>Eukaryota</taxon>
        <taxon>Metamonada</taxon>
        <taxon>Anaeramoebidae</taxon>
        <taxon>Anaeramoeba</taxon>
    </lineage>
</organism>
<dbReference type="Pfam" id="PF24681">
    <property type="entry name" value="Kelch_KLHDC2_KLHL20_DRC7"/>
    <property type="match status" value="1"/>
</dbReference>
<protein>
    <submittedName>
        <fullName evidence="4">Leucine-zipper-like transcriptional regulator 1</fullName>
    </submittedName>
</protein>
<dbReference type="InterPro" id="IPR000210">
    <property type="entry name" value="BTB/POZ_dom"/>
</dbReference>
<keyword evidence="1" id="KW-0880">Kelch repeat</keyword>
<dbReference type="SUPFAM" id="SSF54695">
    <property type="entry name" value="POZ domain"/>
    <property type="match status" value="1"/>
</dbReference>
<dbReference type="Gene3D" id="3.30.710.10">
    <property type="entry name" value="Potassium Channel Kv1.1, Chain A"/>
    <property type="match status" value="1"/>
</dbReference>
<name>A0A9Q0L7G5_ANAIG</name>
<keyword evidence="2" id="KW-0677">Repeat</keyword>
<feature type="domain" description="BTB" evidence="3">
    <location>
        <begin position="458"/>
        <end position="519"/>
    </location>
</feature>
<dbReference type="InterPro" id="IPR011333">
    <property type="entry name" value="SKP1/BTB/POZ_sf"/>
</dbReference>
<evidence type="ECO:0000256" key="1">
    <source>
        <dbReference type="ARBA" id="ARBA00022441"/>
    </source>
</evidence>
<dbReference type="InterPro" id="IPR015915">
    <property type="entry name" value="Kelch-typ_b-propeller"/>
</dbReference>
<evidence type="ECO:0000259" key="3">
    <source>
        <dbReference type="PROSITE" id="PS50097"/>
    </source>
</evidence>
<dbReference type="EMBL" id="JAPDFW010000147">
    <property type="protein sequence ID" value="KAJ5066200.1"/>
    <property type="molecule type" value="Genomic_DNA"/>
</dbReference>
<dbReference type="Gene3D" id="2.120.10.80">
    <property type="entry name" value="Kelch-type beta propeller"/>
    <property type="match status" value="2"/>
</dbReference>